<evidence type="ECO:0008006" key="3">
    <source>
        <dbReference type="Google" id="ProtNLM"/>
    </source>
</evidence>
<evidence type="ECO:0000313" key="1">
    <source>
        <dbReference type="EMBL" id="SUG33320.1"/>
    </source>
</evidence>
<dbReference type="Gene3D" id="3.90.1720.10">
    <property type="entry name" value="endopeptidase domain like (from Nostoc punctiforme)"/>
    <property type="match status" value="1"/>
</dbReference>
<evidence type="ECO:0000313" key="2">
    <source>
        <dbReference type="Proteomes" id="UP000254762"/>
    </source>
</evidence>
<gene>
    <name evidence="1" type="primary">SBOV24401_2</name>
    <name evidence="1" type="ORF">NCTC7304_02794</name>
</gene>
<dbReference type="AlphaFoldDB" id="A0A379SYF1"/>
<organism evidence="1 2">
    <name type="scientific">Salmonella enterica subsp. arizonae</name>
    <dbReference type="NCBI Taxonomy" id="59203"/>
    <lineage>
        <taxon>Bacteria</taxon>
        <taxon>Pseudomonadati</taxon>
        <taxon>Pseudomonadota</taxon>
        <taxon>Gammaproteobacteria</taxon>
        <taxon>Enterobacterales</taxon>
        <taxon>Enterobacteriaceae</taxon>
        <taxon>Salmonella</taxon>
    </lineage>
</organism>
<proteinExistence type="predicted"/>
<sequence length="108" mass="11534">MWDKDSALSHLNTNARAHSQSQCAKYVRQAIEAGGITITRPAPRPGLTYPAAADYGPHIQAKKFMPVYTYAGNGSSLPSVTSIPGQQAGDVVVIQPIPGHPYGHMAMF</sequence>
<name>A0A379SYF1_SALER</name>
<reference evidence="1 2" key="1">
    <citation type="submission" date="2018-06" db="EMBL/GenBank/DDBJ databases">
        <authorList>
            <consortium name="Pathogen Informatics"/>
            <person name="Doyle S."/>
        </authorList>
    </citation>
    <scope>NUCLEOTIDE SEQUENCE [LARGE SCALE GENOMIC DNA]</scope>
    <source>
        <strain evidence="1 2">NCTC7304</strain>
    </source>
</reference>
<dbReference type="EMBL" id="UGXD01000002">
    <property type="protein sequence ID" value="SUG33320.1"/>
    <property type="molecule type" value="Genomic_DNA"/>
</dbReference>
<dbReference type="Proteomes" id="UP000254762">
    <property type="component" value="Unassembled WGS sequence"/>
</dbReference>
<protein>
    <recommendedName>
        <fullName evidence="3">CHAP domain-containing protein</fullName>
    </recommendedName>
</protein>
<accession>A0A379SYF1</accession>